<evidence type="ECO:0000313" key="1">
    <source>
        <dbReference type="EMBL" id="BES88854.1"/>
    </source>
</evidence>
<keyword evidence="2" id="KW-1185">Reference proteome</keyword>
<protein>
    <submittedName>
        <fullName evidence="1">Uncharacterized protein</fullName>
    </submittedName>
</protein>
<reference evidence="1 2" key="1">
    <citation type="submission" date="2023-09" db="EMBL/GenBank/DDBJ databases">
        <title>Nesidiocoris tenuis whole genome shotgun sequence.</title>
        <authorList>
            <person name="Shibata T."/>
            <person name="Shimoda M."/>
            <person name="Kobayashi T."/>
            <person name="Uehara T."/>
        </authorList>
    </citation>
    <scope>NUCLEOTIDE SEQUENCE [LARGE SCALE GENOMIC DNA]</scope>
    <source>
        <strain evidence="1 2">Japan</strain>
    </source>
</reference>
<dbReference type="Proteomes" id="UP001307889">
    <property type="component" value="Chromosome 1"/>
</dbReference>
<gene>
    <name evidence="1" type="ORF">NTJ_01661</name>
</gene>
<name>A0ABN7A966_9HEMI</name>
<evidence type="ECO:0000313" key="2">
    <source>
        <dbReference type="Proteomes" id="UP001307889"/>
    </source>
</evidence>
<dbReference type="EMBL" id="AP028909">
    <property type="protein sequence ID" value="BES88854.1"/>
    <property type="molecule type" value="Genomic_DNA"/>
</dbReference>
<accession>A0ABN7A966</accession>
<proteinExistence type="predicted"/>
<sequence>MDNLYPTQLYSMLLEIHNLFIFLCLPLLPRRKPQTNPITGDSQPNKACSYSTANCSNTGTANFRKLQYYTIVVTYH</sequence>
<organism evidence="1 2">
    <name type="scientific">Nesidiocoris tenuis</name>
    <dbReference type="NCBI Taxonomy" id="355587"/>
    <lineage>
        <taxon>Eukaryota</taxon>
        <taxon>Metazoa</taxon>
        <taxon>Ecdysozoa</taxon>
        <taxon>Arthropoda</taxon>
        <taxon>Hexapoda</taxon>
        <taxon>Insecta</taxon>
        <taxon>Pterygota</taxon>
        <taxon>Neoptera</taxon>
        <taxon>Paraneoptera</taxon>
        <taxon>Hemiptera</taxon>
        <taxon>Heteroptera</taxon>
        <taxon>Panheteroptera</taxon>
        <taxon>Cimicomorpha</taxon>
        <taxon>Miridae</taxon>
        <taxon>Dicyphina</taxon>
        <taxon>Nesidiocoris</taxon>
    </lineage>
</organism>